<evidence type="ECO:0000313" key="2">
    <source>
        <dbReference type="Proteomes" id="UP001371456"/>
    </source>
</evidence>
<gene>
    <name evidence="1" type="ORF">RDI58_004812</name>
</gene>
<sequence>MCHFIILSLDCCSLNEIGSIQTMRRDLEIPLILINHQLQSNWMMLHGHILRSTGNFRRI</sequence>
<dbReference type="AlphaFoldDB" id="A0AAN8YLS4"/>
<comment type="caution">
    <text evidence="1">The sequence shown here is derived from an EMBL/GenBank/DDBJ whole genome shotgun (WGS) entry which is preliminary data.</text>
</comment>
<proteinExistence type="predicted"/>
<name>A0AAN8YLS4_SOLBU</name>
<dbReference type="EMBL" id="JBANQN010000002">
    <property type="protein sequence ID" value="KAK6797110.1"/>
    <property type="molecule type" value="Genomic_DNA"/>
</dbReference>
<reference evidence="1 2" key="1">
    <citation type="submission" date="2024-02" db="EMBL/GenBank/DDBJ databases">
        <title>de novo genome assembly of Solanum bulbocastanum strain 11H21.</title>
        <authorList>
            <person name="Hosaka A.J."/>
        </authorList>
    </citation>
    <scope>NUCLEOTIDE SEQUENCE [LARGE SCALE GENOMIC DNA]</scope>
    <source>
        <tissue evidence="1">Young leaves</tissue>
    </source>
</reference>
<keyword evidence="2" id="KW-1185">Reference proteome</keyword>
<evidence type="ECO:0000313" key="1">
    <source>
        <dbReference type="EMBL" id="KAK6797110.1"/>
    </source>
</evidence>
<accession>A0AAN8YLS4</accession>
<organism evidence="1 2">
    <name type="scientific">Solanum bulbocastanum</name>
    <name type="common">Wild potato</name>
    <dbReference type="NCBI Taxonomy" id="147425"/>
    <lineage>
        <taxon>Eukaryota</taxon>
        <taxon>Viridiplantae</taxon>
        <taxon>Streptophyta</taxon>
        <taxon>Embryophyta</taxon>
        <taxon>Tracheophyta</taxon>
        <taxon>Spermatophyta</taxon>
        <taxon>Magnoliopsida</taxon>
        <taxon>eudicotyledons</taxon>
        <taxon>Gunneridae</taxon>
        <taxon>Pentapetalae</taxon>
        <taxon>asterids</taxon>
        <taxon>lamiids</taxon>
        <taxon>Solanales</taxon>
        <taxon>Solanaceae</taxon>
        <taxon>Solanoideae</taxon>
        <taxon>Solaneae</taxon>
        <taxon>Solanum</taxon>
    </lineage>
</organism>
<dbReference type="Proteomes" id="UP001371456">
    <property type="component" value="Unassembled WGS sequence"/>
</dbReference>
<protein>
    <submittedName>
        <fullName evidence="1">Uncharacterized protein</fullName>
    </submittedName>
</protein>